<proteinExistence type="predicted"/>
<gene>
    <name evidence="3" type="ORF">PDIGIT_LOCUS8209</name>
</gene>
<evidence type="ECO:0000256" key="1">
    <source>
        <dbReference type="SAM" id="MobiDB-lite"/>
    </source>
</evidence>
<feature type="chain" id="PRO_5040873054" evidence="2">
    <location>
        <begin position="18"/>
        <end position="311"/>
    </location>
</feature>
<organism evidence="3 4">
    <name type="scientific">Periconia digitata</name>
    <dbReference type="NCBI Taxonomy" id="1303443"/>
    <lineage>
        <taxon>Eukaryota</taxon>
        <taxon>Fungi</taxon>
        <taxon>Dikarya</taxon>
        <taxon>Ascomycota</taxon>
        <taxon>Pezizomycotina</taxon>
        <taxon>Dothideomycetes</taxon>
        <taxon>Pleosporomycetidae</taxon>
        <taxon>Pleosporales</taxon>
        <taxon>Massarineae</taxon>
        <taxon>Periconiaceae</taxon>
        <taxon>Periconia</taxon>
    </lineage>
</organism>
<dbReference type="EMBL" id="CAOQHR010000005">
    <property type="protein sequence ID" value="CAI6335132.1"/>
    <property type="molecule type" value="Genomic_DNA"/>
</dbReference>
<keyword evidence="2" id="KW-0732">Signal</keyword>
<accession>A0A9W4UI47</accession>
<sequence length="311" mass="32986">MYSTLLSLALWYATTYAAPAPTSTFSSTAITTPTGLSAPYSAIPAAICDPDKSTNPATTSLKPDQYPQEFLDAMKTYCDPDNWKGSYIAPNWVFALATYNKVSEQDCKAGFMSVFSTCMMKDLKKSGSVVIGQDRFEIKETSAAVPSSGLSSVTTRSRKAASATTTGVSLTRVSSEVKPSSFVISIPSKNAVTTSTSSATPSAQPTASGSPGNLVCDDKISPQTEYLQLRPEENPEYLEAVKALCGSAAGNKHKTAAWEYQIVGSGSAIPSVDECKAGFLSVLKTCIVRDSKSGGKFVSTPYTYQIKALRP</sequence>
<keyword evidence="4" id="KW-1185">Reference proteome</keyword>
<protein>
    <submittedName>
        <fullName evidence="3">Uncharacterized protein</fullName>
    </submittedName>
</protein>
<evidence type="ECO:0000313" key="3">
    <source>
        <dbReference type="EMBL" id="CAI6335132.1"/>
    </source>
</evidence>
<dbReference type="Proteomes" id="UP001152607">
    <property type="component" value="Unassembled WGS sequence"/>
</dbReference>
<dbReference type="AlphaFoldDB" id="A0A9W4UI47"/>
<feature type="region of interest" description="Disordered" evidence="1">
    <location>
        <begin position="192"/>
        <end position="215"/>
    </location>
</feature>
<name>A0A9W4UI47_9PLEO</name>
<comment type="caution">
    <text evidence="3">The sequence shown here is derived from an EMBL/GenBank/DDBJ whole genome shotgun (WGS) entry which is preliminary data.</text>
</comment>
<feature type="signal peptide" evidence="2">
    <location>
        <begin position="1"/>
        <end position="17"/>
    </location>
</feature>
<feature type="compositionally biased region" description="Low complexity" evidence="1">
    <location>
        <begin position="193"/>
        <end position="212"/>
    </location>
</feature>
<reference evidence="3" key="1">
    <citation type="submission" date="2023-01" db="EMBL/GenBank/DDBJ databases">
        <authorList>
            <person name="Van Ghelder C."/>
            <person name="Rancurel C."/>
        </authorList>
    </citation>
    <scope>NUCLEOTIDE SEQUENCE</scope>
    <source>
        <strain evidence="3">CNCM I-4278</strain>
    </source>
</reference>
<evidence type="ECO:0000256" key="2">
    <source>
        <dbReference type="SAM" id="SignalP"/>
    </source>
</evidence>
<dbReference type="OrthoDB" id="10669181at2759"/>
<evidence type="ECO:0000313" key="4">
    <source>
        <dbReference type="Proteomes" id="UP001152607"/>
    </source>
</evidence>